<evidence type="ECO:0000313" key="1">
    <source>
        <dbReference type="EMBL" id="JAD44573.1"/>
    </source>
</evidence>
<sequence length="42" mass="4517">MPAGLSFSDPVYGVSRMFDLIEPSRSREAESHAVMAAVPNGH</sequence>
<dbReference type="AlphaFoldDB" id="A0A0A9A3Q8"/>
<organism evidence="1">
    <name type="scientific">Arundo donax</name>
    <name type="common">Giant reed</name>
    <name type="synonym">Donax arundinaceus</name>
    <dbReference type="NCBI Taxonomy" id="35708"/>
    <lineage>
        <taxon>Eukaryota</taxon>
        <taxon>Viridiplantae</taxon>
        <taxon>Streptophyta</taxon>
        <taxon>Embryophyta</taxon>
        <taxon>Tracheophyta</taxon>
        <taxon>Spermatophyta</taxon>
        <taxon>Magnoliopsida</taxon>
        <taxon>Liliopsida</taxon>
        <taxon>Poales</taxon>
        <taxon>Poaceae</taxon>
        <taxon>PACMAD clade</taxon>
        <taxon>Arundinoideae</taxon>
        <taxon>Arundineae</taxon>
        <taxon>Arundo</taxon>
    </lineage>
</organism>
<proteinExistence type="predicted"/>
<accession>A0A0A9A3Q8</accession>
<dbReference type="EMBL" id="GBRH01253322">
    <property type="protein sequence ID" value="JAD44573.1"/>
    <property type="molecule type" value="Transcribed_RNA"/>
</dbReference>
<reference evidence="1" key="2">
    <citation type="journal article" date="2015" name="Data Brief">
        <title>Shoot transcriptome of the giant reed, Arundo donax.</title>
        <authorList>
            <person name="Barrero R.A."/>
            <person name="Guerrero F.D."/>
            <person name="Moolhuijzen P."/>
            <person name="Goolsby J.A."/>
            <person name="Tidwell J."/>
            <person name="Bellgard S.E."/>
            <person name="Bellgard M.I."/>
        </authorList>
    </citation>
    <scope>NUCLEOTIDE SEQUENCE</scope>
    <source>
        <tissue evidence="1">Shoot tissue taken approximately 20 cm above the soil surface</tissue>
    </source>
</reference>
<reference evidence="1" key="1">
    <citation type="submission" date="2014-09" db="EMBL/GenBank/DDBJ databases">
        <authorList>
            <person name="Magalhaes I.L.F."/>
            <person name="Oliveira U."/>
            <person name="Santos F.R."/>
            <person name="Vidigal T.H.D.A."/>
            <person name="Brescovit A.D."/>
            <person name="Santos A.J."/>
        </authorList>
    </citation>
    <scope>NUCLEOTIDE SEQUENCE</scope>
    <source>
        <tissue evidence="1">Shoot tissue taken approximately 20 cm above the soil surface</tissue>
    </source>
</reference>
<protein>
    <submittedName>
        <fullName evidence="1">Uncharacterized protein</fullName>
    </submittedName>
</protein>
<name>A0A0A9A3Q8_ARUDO</name>